<dbReference type="InParanoid" id="A7EUS4"/>
<dbReference type="RefSeq" id="XP_001590317.1">
    <property type="nucleotide sequence ID" value="XM_001590267.1"/>
</dbReference>
<organism evidence="1 2">
    <name type="scientific">Sclerotinia sclerotiorum (strain ATCC 18683 / 1980 / Ss-1)</name>
    <name type="common">White mold</name>
    <name type="synonym">Whetzelinia sclerotiorum</name>
    <dbReference type="NCBI Taxonomy" id="665079"/>
    <lineage>
        <taxon>Eukaryota</taxon>
        <taxon>Fungi</taxon>
        <taxon>Dikarya</taxon>
        <taxon>Ascomycota</taxon>
        <taxon>Pezizomycotina</taxon>
        <taxon>Leotiomycetes</taxon>
        <taxon>Helotiales</taxon>
        <taxon>Sclerotiniaceae</taxon>
        <taxon>Sclerotinia</taxon>
    </lineage>
</organism>
<reference evidence="2" key="1">
    <citation type="journal article" date="2011" name="PLoS Genet.">
        <title>Genomic analysis of the necrotrophic fungal pathogens Sclerotinia sclerotiorum and Botrytis cinerea.</title>
        <authorList>
            <person name="Amselem J."/>
            <person name="Cuomo C.A."/>
            <person name="van Kan J.A."/>
            <person name="Viaud M."/>
            <person name="Benito E.P."/>
            <person name="Couloux A."/>
            <person name="Coutinho P.M."/>
            <person name="de Vries R.P."/>
            <person name="Dyer P.S."/>
            <person name="Fillinger S."/>
            <person name="Fournier E."/>
            <person name="Gout L."/>
            <person name="Hahn M."/>
            <person name="Kohn L."/>
            <person name="Lapalu N."/>
            <person name="Plummer K.M."/>
            <person name="Pradier J.M."/>
            <person name="Quevillon E."/>
            <person name="Sharon A."/>
            <person name="Simon A."/>
            <person name="ten Have A."/>
            <person name="Tudzynski B."/>
            <person name="Tudzynski P."/>
            <person name="Wincker P."/>
            <person name="Andrew M."/>
            <person name="Anthouard V."/>
            <person name="Beever R.E."/>
            <person name="Beffa R."/>
            <person name="Benoit I."/>
            <person name="Bouzid O."/>
            <person name="Brault B."/>
            <person name="Chen Z."/>
            <person name="Choquer M."/>
            <person name="Collemare J."/>
            <person name="Cotton P."/>
            <person name="Danchin E.G."/>
            <person name="Da Silva C."/>
            <person name="Gautier A."/>
            <person name="Giraud C."/>
            <person name="Giraud T."/>
            <person name="Gonzalez C."/>
            <person name="Grossetete S."/>
            <person name="Guldener U."/>
            <person name="Henrissat B."/>
            <person name="Howlett B.J."/>
            <person name="Kodira C."/>
            <person name="Kretschmer M."/>
            <person name="Lappartient A."/>
            <person name="Leroch M."/>
            <person name="Levis C."/>
            <person name="Mauceli E."/>
            <person name="Neuveglise C."/>
            <person name="Oeser B."/>
            <person name="Pearson M."/>
            <person name="Poulain J."/>
            <person name="Poussereau N."/>
            <person name="Quesneville H."/>
            <person name="Rascle C."/>
            <person name="Schumacher J."/>
            <person name="Segurens B."/>
            <person name="Sexton A."/>
            <person name="Silva E."/>
            <person name="Sirven C."/>
            <person name="Soanes D.M."/>
            <person name="Talbot N.J."/>
            <person name="Templeton M."/>
            <person name="Yandava C."/>
            <person name="Yarden O."/>
            <person name="Zeng Q."/>
            <person name="Rollins J.A."/>
            <person name="Lebrun M.H."/>
            <person name="Dickman M."/>
        </authorList>
    </citation>
    <scope>NUCLEOTIDE SEQUENCE [LARGE SCALE GENOMIC DNA]</scope>
    <source>
        <strain evidence="2">ATCC 18683 / 1980 / Ss-1</strain>
    </source>
</reference>
<dbReference type="AlphaFoldDB" id="A7EUS4"/>
<dbReference type="KEGG" id="ssl:SS1G_09082"/>
<sequence length="80" mass="8741">MFPSTEDSGRVAGDGCLVFSHGYAEGYPKLELLEANVSNYQLCLEKSKGFFDILAKPETGLTVLGDLNGRIKNPFMIRGI</sequence>
<keyword evidence="2" id="KW-1185">Reference proteome</keyword>
<dbReference type="EMBL" id="CH476632">
    <property type="protein sequence ID" value="EDN93216.1"/>
    <property type="molecule type" value="Genomic_DNA"/>
</dbReference>
<evidence type="ECO:0000313" key="2">
    <source>
        <dbReference type="Proteomes" id="UP000001312"/>
    </source>
</evidence>
<name>A7EUS4_SCLS1</name>
<accession>A7EUS4</accession>
<gene>
    <name evidence="1" type="ORF">SS1G_09082</name>
</gene>
<protein>
    <submittedName>
        <fullName evidence="1">Uncharacterized protein</fullName>
    </submittedName>
</protein>
<dbReference type="GeneID" id="5486169"/>
<dbReference type="Proteomes" id="UP000001312">
    <property type="component" value="Unassembled WGS sequence"/>
</dbReference>
<proteinExistence type="predicted"/>
<evidence type="ECO:0000313" key="1">
    <source>
        <dbReference type="EMBL" id="EDN93216.1"/>
    </source>
</evidence>